<dbReference type="PANTHER" id="PTHR30040">
    <property type="entry name" value="THIAMINE BIOSYNTHESIS LIPOPROTEIN APBE"/>
    <property type="match status" value="1"/>
</dbReference>
<dbReference type="RefSeq" id="WP_253533179.1">
    <property type="nucleotide sequence ID" value="NZ_JAMZEL010000023.1"/>
</dbReference>
<dbReference type="Pfam" id="PF02424">
    <property type="entry name" value="ApbE"/>
    <property type="match status" value="1"/>
</dbReference>
<sequence length="323" mass="35766">MNNYYLCTILFFLFHRLSAQEKRYTYERGLMGSPFKLVFYASSDSIAALASQDAFKRIEHLNELLSDYADGSEINRLSAQSGSGQWVPVSKDLATILWISKEISLKTEGAFDVTLGPVVQLWRRAVRQRAFPDKSEIADALNRTGFQKMKIDTAARKVLLTQQGMRLDVGGLGKGYAAEEAVKILNSYGIKSAMMNAGGKVVLTNAPPGSKGWKIVVSNGSDSLATLELANTTVATSGPTYRYFDYKGIRYSHIVNPKTGVGLRFHVRTTVIASDGTVSDALATAFSVSGIKKAKRYAKYFPGINVWLVEKHKKRILQWDTLR</sequence>
<dbReference type="Proteomes" id="UP001204772">
    <property type="component" value="Unassembled WGS sequence"/>
</dbReference>
<evidence type="ECO:0000256" key="7">
    <source>
        <dbReference type="ARBA" id="ARBA00022827"/>
    </source>
</evidence>
<comment type="similarity">
    <text evidence="11">Belongs to the ApbE family.</text>
</comment>
<comment type="caution">
    <text evidence="12">The sequence shown here is derived from an EMBL/GenBank/DDBJ whole genome shotgun (WGS) entry which is preliminary data.</text>
</comment>
<evidence type="ECO:0000313" key="13">
    <source>
        <dbReference type="Proteomes" id="UP001204772"/>
    </source>
</evidence>
<dbReference type="SUPFAM" id="SSF143631">
    <property type="entry name" value="ApbE-like"/>
    <property type="match status" value="1"/>
</dbReference>
<protein>
    <recommendedName>
        <fullName evidence="3 11">FAD:protein FMN transferase</fullName>
        <ecNumber evidence="2 11">2.7.1.180</ecNumber>
    </recommendedName>
    <alternativeName>
        <fullName evidence="9 11">Flavin transferase</fullName>
    </alternativeName>
</protein>
<reference evidence="12 13" key="1">
    <citation type="submission" date="2022-06" db="EMBL/GenBank/DDBJ databases">
        <title>Runella sp. S5 genome sequencing.</title>
        <authorList>
            <person name="Park S."/>
        </authorList>
    </citation>
    <scope>NUCLEOTIDE SEQUENCE [LARGE SCALE GENOMIC DNA]</scope>
    <source>
        <strain evidence="12 13">S5</strain>
    </source>
</reference>
<accession>A0ABT1G075</accession>
<dbReference type="InterPro" id="IPR024932">
    <property type="entry name" value="ApbE"/>
</dbReference>
<evidence type="ECO:0000256" key="6">
    <source>
        <dbReference type="ARBA" id="ARBA00022723"/>
    </source>
</evidence>
<keyword evidence="7 11" id="KW-0274">FAD</keyword>
<gene>
    <name evidence="12" type="ORF">NCI00_28205</name>
</gene>
<keyword evidence="5 11" id="KW-0808">Transferase</keyword>
<dbReference type="GO" id="GO:0016740">
    <property type="term" value="F:transferase activity"/>
    <property type="evidence" value="ECO:0007669"/>
    <property type="project" value="UniProtKB-KW"/>
</dbReference>
<keyword evidence="8 11" id="KW-0460">Magnesium</keyword>
<evidence type="ECO:0000256" key="8">
    <source>
        <dbReference type="ARBA" id="ARBA00022842"/>
    </source>
</evidence>
<organism evidence="12 13">
    <name type="scientific">Runella salmonicolor</name>
    <dbReference type="NCBI Taxonomy" id="2950278"/>
    <lineage>
        <taxon>Bacteria</taxon>
        <taxon>Pseudomonadati</taxon>
        <taxon>Bacteroidota</taxon>
        <taxon>Cytophagia</taxon>
        <taxon>Cytophagales</taxon>
        <taxon>Spirosomataceae</taxon>
        <taxon>Runella</taxon>
    </lineage>
</organism>
<dbReference type="InterPro" id="IPR003374">
    <property type="entry name" value="ApbE-like_sf"/>
</dbReference>
<keyword evidence="4 11" id="KW-0285">Flavoprotein</keyword>
<evidence type="ECO:0000256" key="11">
    <source>
        <dbReference type="PIRNR" id="PIRNR006268"/>
    </source>
</evidence>
<dbReference type="EMBL" id="JAMZEL010000023">
    <property type="protein sequence ID" value="MCP1386358.1"/>
    <property type="molecule type" value="Genomic_DNA"/>
</dbReference>
<evidence type="ECO:0000256" key="3">
    <source>
        <dbReference type="ARBA" id="ARBA00016337"/>
    </source>
</evidence>
<evidence type="ECO:0000256" key="4">
    <source>
        <dbReference type="ARBA" id="ARBA00022630"/>
    </source>
</evidence>
<dbReference type="EC" id="2.7.1.180" evidence="2 11"/>
<proteinExistence type="inferred from homology"/>
<comment type="catalytic activity">
    <reaction evidence="10 11">
        <text>L-threonyl-[protein] + FAD = FMN-L-threonyl-[protein] + AMP + H(+)</text>
        <dbReference type="Rhea" id="RHEA:36847"/>
        <dbReference type="Rhea" id="RHEA-COMP:11060"/>
        <dbReference type="Rhea" id="RHEA-COMP:11061"/>
        <dbReference type="ChEBI" id="CHEBI:15378"/>
        <dbReference type="ChEBI" id="CHEBI:30013"/>
        <dbReference type="ChEBI" id="CHEBI:57692"/>
        <dbReference type="ChEBI" id="CHEBI:74257"/>
        <dbReference type="ChEBI" id="CHEBI:456215"/>
        <dbReference type="EC" id="2.7.1.180"/>
    </reaction>
</comment>
<evidence type="ECO:0000256" key="10">
    <source>
        <dbReference type="ARBA" id="ARBA00048540"/>
    </source>
</evidence>
<dbReference type="PANTHER" id="PTHR30040:SF2">
    <property type="entry name" value="FAD:PROTEIN FMN TRANSFERASE"/>
    <property type="match status" value="1"/>
</dbReference>
<evidence type="ECO:0000256" key="5">
    <source>
        <dbReference type="ARBA" id="ARBA00022679"/>
    </source>
</evidence>
<dbReference type="PIRSF" id="PIRSF006268">
    <property type="entry name" value="ApbE"/>
    <property type="match status" value="1"/>
</dbReference>
<keyword evidence="13" id="KW-1185">Reference proteome</keyword>
<evidence type="ECO:0000256" key="9">
    <source>
        <dbReference type="ARBA" id="ARBA00031306"/>
    </source>
</evidence>
<comment type="cofactor">
    <cofactor evidence="1">
        <name>Mg(2+)</name>
        <dbReference type="ChEBI" id="CHEBI:18420"/>
    </cofactor>
</comment>
<name>A0ABT1G075_9BACT</name>
<dbReference type="Gene3D" id="3.10.520.10">
    <property type="entry name" value="ApbE-like domains"/>
    <property type="match status" value="1"/>
</dbReference>
<evidence type="ECO:0000313" key="12">
    <source>
        <dbReference type="EMBL" id="MCP1386358.1"/>
    </source>
</evidence>
<evidence type="ECO:0000256" key="1">
    <source>
        <dbReference type="ARBA" id="ARBA00001946"/>
    </source>
</evidence>
<keyword evidence="6 11" id="KW-0479">Metal-binding</keyword>
<evidence type="ECO:0000256" key="2">
    <source>
        <dbReference type="ARBA" id="ARBA00011955"/>
    </source>
</evidence>